<protein>
    <submittedName>
        <fullName evidence="1">Uncharacterized protein</fullName>
    </submittedName>
</protein>
<dbReference type="HOGENOM" id="CLU_2421751_0_0_9"/>
<gene>
    <name evidence="1" type="ORF">HMPREF1090_04299</name>
</gene>
<evidence type="ECO:0000313" key="1">
    <source>
        <dbReference type="EMBL" id="ENZ10318.1"/>
    </source>
</evidence>
<name>A0A0E2HJ69_9FIRM</name>
<dbReference type="RefSeq" id="WP_002592746.1">
    <property type="nucleotide sequence ID" value="NZ_KB850983.1"/>
</dbReference>
<dbReference type="AlphaFoldDB" id="A0A0E2HJ69"/>
<comment type="caution">
    <text evidence="1">The sequence shown here is derived from an EMBL/GenBank/DDBJ whole genome shotgun (WGS) entry which is preliminary data.</text>
</comment>
<dbReference type="Proteomes" id="UP000013085">
    <property type="component" value="Unassembled WGS sequence"/>
</dbReference>
<dbReference type="EMBL" id="AGYR01000047">
    <property type="protein sequence ID" value="ENZ10318.1"/>
    <property type="molecule type" value="Genomic_DNA"/>
</dbReference>
<reference evidence="1 2" key="1">
    <citation type="submission" date="2013-01" db="EMBL/GenBank/DDBJ databases">
        <title>The Genome Sequence of Clostridium clostridioforme 90A8.</title>
        <authorList>
            <consortium name="The Broad Institute Genome Sequencing Platform"/>
            <person name="Earl A."/>
            <person name="Ward D."/>
            <person name="Feldgarden M."/>
            <person name="Gevers D."/>
            <person name="Courvalin P."/>
            <person name="Lambert T."/>
            <person name="Walker B."/>
            <person name="Young S.K."/>
            <person name="Zeng Q."/>
            <person name="Gargeya S."/>
            <person name="Fitzgerald M."/>
            <person name="Haas B."/>
            <person name="Abouelleil A."/>
            <person name="Alvarado L."/>
            <person name="Arachchi H.M."/>
            <person name="Berlin A.M."/>
            <person name="Chapman S.B."/>
            <person name="Dewar J."/>
            <person name="Goldberg J."/>
            <person name="Griggs A."/>
            <person name="Gujja S."/>
            <person name="Hansen M."/>
            <person name="Howarth C."/>
            <person name="Imamovic A."/>
            <person name="Larimer J."/>
            <person name="McCowan C."/>
            <person name="Murphy C."/>
            <person name="Neiman D."/>
            <person name="Pearson M."/>
            <person name="Priest M."/>
            <person name="Roberts A."/>
            <person name="Saif S."/>
            <person name="Shea T."/>
            <person name="Sisk P."/>
            <person name="Sykes S."/>
            <person name="Wortman J."/>
            <person name="Nusbaum C."/>
            <person name="Birren B."/>
        </authorList>
    </citation>
    <scope>NUCLEOTIDE SEQUENCE [LARGE SCALE GENOMIC DNA]</scope>
    <source>
        <strain evidence="1 2">90A8</strain>
    </source>
</reference>
<proteinExistence type="predicted"/>
<organism evidence="1 2">
    <name type="scientific">[Clostridium] clostridioforme 90A8</name>
    <dbReference type="NCBI Taxonomy" id="999408"/>
    <lineage>
        <taxon>Bacteria</taxon>
        <taxon>Bacillati</taxon>
        <taxon>Bacillota</taxon>
        <taxon>Clostridia</taxon>
        <taxon>Lachnospirales</taxon>
        <taxon>Lachnospiraceae</taxon>
        <taxon>Enterocloster</taxon>
    </lineage>
</organism>
<accession>A0A0E2HJ69</accession>
<sequence>MTGGTGTVRRDIAFLAPCNRPNLLMVFIFEVRDDEPPVPIILMKLKHREFIGSEFVVFRGMGIIKSPLFERDIFADKSNEPAVLLVKKLNE</sequence>
<evidence type="ECO:0000313" key="2">
    <source>
        <dbReference type="Proteomes" id="UP000013085"/>
    </source>
</evidence>